<dbReference type="Pfam" id="PF00903">
    <property type="entry name" value="Glyoxalase"/>
    <property type="match status" value="1"/>
</dbReference>
<dbReference type="InterPro" id="IPR004360">
    <property type="entry name" value="Glyas_Fos-R_dOase_dom"/>
</dbReference>
<reference evidence="4" key="1">
    <citation type="submission" date="2023-07" db="EMBL/GenBank/DDBJ databases">
        <title>30 novel species of actinomycetes from the DSMZ collection.</title>
        <authorList>
            <person name="Nouioui I."/>
        </authorList>
    </citation>
    <scope>NUCLEOTIDE SEQUENCE [LARGE SCALE GENOMIC DNA]</scope>
    <source>
        <strain evidence="4">DSM 41699</strain>
    </source>
</reference>
<gene>
    <name evidence="3" type="ORF">RM764_30075</name>
</gene>
<feature type="domain" description="VOC" evidence="2">
    <location>
        <begin position="5"/>
        <end position="134"/>
    </location>
</feature>
<dbReference type="EMBL" id="JAVREY010000049">
    <property type="protein sequence ID" value="MDT0467202.1"/>
    <property type="molecule type" value="Genomic_DNA"/>
</dbReference>
<comment type="caution">
    <text evidence="3">The sequence shown here is derived from an EMBL/GenBank/DDBJ whole genome shotgun (WGS) entry which is preliminary data.</text>
</comment>
<keyword evidence="1" id="KW-0479">Metal-binding</keyword>
<dbReference type="SUPFAM" id="SSF54593">
    <property type="entry name" value="Glyoxalase/Bleomycin resistance protein/Dihydroxybiphenyl dioxygenase"/>
    <property type="match status" value="1"/>
</dbReference>
<dbReference type="PANTHER" id="PTHR43048:SF3">
    <property type="entry name" value="METHYLMALONYL-COA EPIMERASE, MITOCHONDRIAL"/>
    <property type="match status" value="1"/>
</dbReference>
<dbReference type="RefSeq" id="WP_311698664.1">
    <property type="nucleotide sequence ID" value="NZ_JAVREY010000049.1"/>
</dbReference>
<protein>
    <submittedName>
        <fullName evidence="3">VOC family protein</fullName>
    </submittedName>
</protein>
<keyword evidence="4" id="KW-1185">Reference proteome</keyword>
<dbReference type="PANTHER" id="PTHR43048">
    <property type="entry name" value="METHYLMALONYL-COA EPIMERASE"/>
    <property type="match status" value="1"/>
</dbReference>
<dbReference type="PROSITE" id="PS51819">
    <property type="entry name" value="VOC"/>
    <property type="match status" value="1"/>
</dbReference>
<dbReference type="InterPro" id="IPR029068">
    <property type="entry name" value="Glyas_Bleomycin-R_OHBP_Dase"/>
</dbReference>
<accession>A0ABU2U2B8</accession>
<dbReference type="InterPro" id="IPR051785">
    <property type="entry name" value="MMCE/EMCE_epimerase"/>
</dbReference>
<evidence type="ECO:0000256" key="1">
    <source>
        <dbReference type="ARBA" id="ARBA00022723"/>
    </source>
</evidence>
<evidence type="ECO:0000313" key="4">
    <source>
        <dbReference type="Proteomes" id="UP001183809"/>
    </source>
</evidence>
<name>A0ABU2U2B8_9ACTN</name>
<proteinExistence type="predicted"/>
<sequence>MSTVSFDHIGLSVADLDRQRRFYIEAFGFRERHRTEIPEAGIRIVLLIGPGGASIELTERAGSVPQYFADPVEGAGVQGYFHWALTVDDLEAAVATALACGARTVSPPAPARRPGIRFTYLADPEGNLVELLQHPH</sequence>
<dbReference type="Gene3D" id="3.10.180.10">
    <property type="entry name" value="2,3-Dihydroxybiphenyl 1,2-Dioxygenase, domain 1"/>
    <property type="match status" value="1"/>
</dbReference>
<evidence type="ECO:0000259" key="2">
    <source>
        <dbReference type="PROSITE" id="PS51819"/>
    </source>
</evidence>
<dbReference type="Proteomes" id="UP001183809">
    <property type="component" value="Unassembled WGS sequence"/>
</dbReference>
<evidence type="ECO:0000313" key="3">
    <source>
        <dbReference type="EMBL" id="MDT0467202.1"/>
    </source>
</evidence>
<dbReference type="InterPro" id="IPR037523">
    <property type="entry name" value="VOC_core"/>
</dbReference>
<organism evidence="3 4">
    <name type="scientific">Streptomyces gibsoniae</name>
    <dbReference type="NCBI Taxonomy" id="3075529"/>
    <lineage>
        <taxon>Bacteria</taxon>
        <taxon>Bacillati</taxon>
        <taxon>Actinomycetota</taxon>
        <taxon>Actinomycetes</taxon>
        <taxon>Kitasatosporales</taxon>
        <taxon>Streptomycetaceae</taxon>
        <taxon>Streptomyces</taxon>
    </lineage>
</organism>